<name>A0A8S0PAL1_OLEEU</name>
<evidence type="ECO:0000313" key="2">
    <source>
        <dbReference type="EMBL" id="CAA2936507.1"/>
    </source>
</evidence>
<dbReference type="OrthoDB" id="924720at2759"/>
<sequence length="248" mass="29062">MLNPIDDELLEPFWKESGPFDDEANPKLDNVASKDEARRPPPSYDSIAHIIKQEIRGVEERLRGEMSEHFDRVERKIDLFLQLAGRGGVQSERSEFDDRAFNIDNQQKKEARERDEVIIEECSHEEVTSNKQPKAFPTYDDRFVPDPSFAIVLYQQQPLVWTRETFRTEEGRQDDVIEKWLGQKMIQTYLTKEGGIELREEQSCCFLHTLNPLKRRKLLNIQAYDPLREVDPAKVEDINKWLANASTR</sequence>
<evidence type="ECO:0000256" key="1">
    <source>
        <dbReference type="SAM" id="MobiDB-lite"/>
    </source>
</evidence>
<dbReference type="Gramene" id="OE9A110524T1">
    <property type="protein sequence ID" value="OE9A110524C1"/>
    <property type="gene ID" value="OE9A110524"/>
</dbReference>
<keyword evidence="3" id="KW-1185">Reference proteome</keyword>
<feature type="region of interest" description="Disordered" evidence="1">
    <location>
        <begin position="1"/>
        <end position="45"/>
    </location>
</feature>
<gene>
    <name evidence="2" type="ORF">OLEA9_A110524</name>
</gene>
<protein>
    <submittedName>
        <fullName evidence="2">Uncharacterized protein</fullName>
    </submittedName>
</protein>
<dbReference type="Proteomes" id="UP000594638">
    <property type="component" value="Unassembled WGS sequence"/>
</dbReference>
<comment type="caution">
    <text evidence="2">The sequence shown here is derived from an EMBL/GenBank/DDBJ whole genome shotgun (WGS) entry which is preliminary data.</text>
</comment>
<organism evidence="2 3">
    <name type="scientific">Olea europaea subsp. europaea</name>
    <dbReference type="NCBI Taxonomy" id="158383"/>
    <lineage>
        <taxon>Eukaryota</taxon>
        <taxon>Viridiplantae</taxon>
        <taxon>Streptophyta</taxon>
        <taxon>Embryophyta</taxon>
        <taxon>Tracheophyta</taxon>
        <taxon>Spermatophyta</taxon>
        <taxon>Magnoliopsida</taxon>
        <taxon>eudicotyledons</taxon>
        <taxon>Gunneridae</taxon>
        <taxon>Pentapetalae</taxon>
        <taxon>asterids</taxon>
        <taxon>lamiids</taxon>
        <taxon>Lamiales</taxon>
        <taxon>Oleaceae</taxon>
        <taxon>Oleeae</taxon>
        <taxon>Olea</taxon>
    </lineage>
</organism>
<evidence type="ECO:0000313" key="3">
    <source>
        <dbReference type="Proteomes" id="UP000594638"/>
    </source>
</evidence>
<accession>A0A8S0PAL1</accession>
<proteinExistence type="predicted"/>
<dbReference type="EMBL" id="CACTIH010000028">
    <property type="protein sequence ID" value="CAA2936507.1"/>
    <property type="molecule type" value="Genomic_DNA"/>
</dbReference>
<feature type="compositionally biased region" description="Acidic residues" evidence="1">
    <location>
        <begin position="1"/>
        <end position="10"/>
    </location>
</feature>
<dbReference type="AlphaFoldDB" id="A0A8S0PAL1"/>
<reference evidence="2 3" key="1">
    <citation type="submission" date="2019-12" db="EMBL/GenBank/DDBJ databases">
        <authorList>
            <person name="Alioto T."/>
            <person name="Alioto T."/>
            <person name="Gomez Garrido J."/>
        </authorList>
    </citation>
    <scope>NUCLEOTIDE SEQUENCE [LARGE SCALE GENOMIC DNA]</scope>
</reference>